<sequence length="860" mass="98057">MKFWKLISLRHKLIAIIMLTSTVALLLAVIGLSIHDIQTFRNTQTRELASLAQILGAHSTASLRFQDAQTGHELLQALKTDSRIVSAALYDNQGNLFSHYHRQRKGPEAFPRPPPESSAEFHHDDTIDLFRPVMANGEQIGTLYLQSDTNLLTERLRNYAIVSGIVFALSLLVSFLISARVQRTVSAPILHLAEIVNRVSKEQNFSIRVERDREDELGFLVNQFNVMLGQIQERDQALLRAHEELEAKVEERTRDLQHEIEVREKSENALRESEQRLQNVLDYATPLVYMKDLQRRFLLVNHQFVNLFGLSNDEVRGKTSEEIFNRGVLDQFFLKEEDIFQTGQSVETEELVIQNGSTETYLSVKFPLRDSNNEIYGLCALCTNITERKQFEIQLQQAKAAAEAANMAKSTFIANMSHEIRTPLNAILGYSQILQRDQRLDPEQRKAVETIISSGSNLLALISDILDISKIEAGRMELQPAPFSLDMLLDHLISMFKLRSEQKGLELKVTPLPQEKTVVFGDEAKLKQVLINLISNAIKFTHKGSICISVIPENNHFYKFEVVDTGQGIRPEDLQSIFEPFRQGDQGIKSGGTGLGLAIARKQVILLGSDLKVESEVGKGTRFEFTVKLPTPAQEVKPAQDMFRFVSRLQEGQHVTALVADDVEENREVLCRFLKSIGITTIEAEDGLEALQKTREHLPDIIFMDIRMPKMDGTRAIQEIIREFGNDRFKIVVITASALEHEIERFLQLGCHDIILKPFRTQEVFNSLKKLLNVTFEYHEEIKPEVEQKIPDDYSHFVVPEELLNNLRDAAEFYNITQLKKYLEDLEGDSRELATHLKSYIHTYDMEGILKILDQVQVEN</sequence>
<dbReference type="Gene3D" id="3.40.50.2300">
    <property type="match status" value="1"/>
</dbReference>
<dbReference type="PROSITE" id="PS50109">
    <property type="entry name" value="HIS_KIN"/>
    <property type="match status" value="1"/>
</dbReference>
<dbReference type="InterPro" id="IPR003661">
    <property type="entry name" value="HisK_dim/P_dom"/>
</dbReference>
<dbReference type="InterPro" id="IPR000014">
    <property type="entry name" value="PAS"/>
</dbReference>
<evidence type="ECO:0000256" key="13">
    <source>
        <dbReference type="SAM" id="Coils"/>
    </source>
</evidence>
<dbReference type="InterPro" id="IPR001789">
    <property type="entry name" value="Sig_transdc_resp-reg_receiver"/>
</dbReference>
<dbReference type="InterPro" id="IPR005467">
    <property type="entry name" value="His_kinase_dom"/>
</dbReference>
<dbReference type="SUPFAM" id="SSF55785">
    <property type="entry name" value="PYP-like sensor domain (PAS domain)"/>
    <property type="match status" value="1"/>
</dbReference>
<keyword evidence="4 12" id="KW-0597">Phosphoprotein</keyword>
<dbReference type="Pfam" id="PF08448">
    <property type="entry name" value="PAS_4"/>
    <property type="match status" value="1"/>
</dbReference>
<evidence type="ECO:0000256" key="1">
    <source>
        <dbReference type="ARBA" id="ARBA00000085"/>
    </source>
</evidence>
<dbReference type="InterPro" id="IPR003660">
    <property type="entry name" value="HAMP_dom"/>
</dbReference>
<dbReference type="Pfam" id="PF00072">
    <property type="entry name" value="Response_reg"/>
    <property type="match status" value="1"/>
</dbReference>
<dbReference type="Gene3D" id="3.30.565.10">
    <property type="entry name" value="Histidine kinase-like ATPase, C-terminal domain"/>
    <property type="match status" value="1"/>
</dbReference>
<dbReference type="CDD" id="cd00082">
    <property type="entry name" value="HisKA"/>
    <property type="match status" value="1"/>
</dbReference>
<dbReference type="SUPFAM" id="SSF55874">
    <property type="entry name" value="ATPase domain of HSP90 chaperone/DNA topoisomerase II/histidine kinase"/>
    <property type="match status" value="1"/>
</dbReference>
<dbReference type="PROSITE" id="PS50885">
    <property type="entry name" value="HAMP"/>
    <property type="match status" value="1"/>
</dbReference>
<keyword evidence="14" id="KW-1133">Transmembrane helix</keyword>
<dbReference type="FunCoup" id="M1YXS5">
    <property type="interactions" value="168"/>
</dbReference>
<dbReference type="SMART" id="SM00388">
    <property type="entry name" value="HisKA"/>
    <property type="match status" value="1"/>
</dbReference>
<keyword evidence="21" id="KW-1185">Reference proteome</keyword>
<evidence type="ECO:0000256" key="10">
    <source>
        <dbReference type="ARBA" id="ARBA00023136"/>
    </source>
</evidence>
<feature type="transmembrane region" description="Helical" evidence="14">
    <location>
        <begin position="13"/>
        <end position="34"/>
    </location>
</feature>
<evidence type="ECO:0000259" key="18">
    <source>
        <dbReference type="PROSITE" id="PS50113"/>
    </source>
</evidence>
<dbReference type="EMBL" id="CAQJ01000032">
    <property type="protein sequence ID" value="CCQ90491.1"/>
    <property type="molecule type" value="Genomic_DNA"/>
</dbReference>
<dbReference type="AlphaFoldDB" id="M1YXS5"/>
<dbReference type="InterPro" id="IPR035965">
    <property type="entry name" value="PAS-like_dom_sf"/>
</dbReference>
<comment type="subcellular location">
    <subcellularLocation>
        <location evidence="2">Membrane</location>
    </subcellularLocation>
</comment>
<dbReference type="InterPro" id="IPR000700">
    <property type="entry name" value="PAS-assoc_C"/>
</dbReference>
<dbReference type="FunFam" id="1.10.287.130:FF:000038">
    <property type="entry name" value="Sensory transduction histidine kinase"/>
    <property type="match status" value="1"/>
</dbReference>
<gene>
    <name evidence="20" type="ORF">NITGR_290091</name>
</gene>
<evidence type="ECO:0000256" key="4">
    <source>
        <dbReference type="ARBA" id="ARBA00022553"/>
    </source>
</evidence>
<dbReference type="PROSITE" id="PS50110">
    <property type="entry name" value="RESPONSE_REGULATORY"/>
    <property type="match status" value="1"/>
</dbReference>
<evidence type="ECO:0000256" key="3">
    <source>
        <dbReference type="ARBA" id="ARBA00012438"/>
    </source>
</evidence>
<evidence type="ECO:0000256" key="2">
    <source>
        <dbReference type="ARBA" id="ARBA00004370"/>
    </source>
</evidence>
<keyword evidence="11" id="KW-0131">Cell cycle</keyword>
<dbReference type="SUPFAM" id="SSF52172">
    <property type="entry name" value="CheY-like"/>
    <property type="match status" value="1"/>
</dbReference>
<organism evidence="20 21">
    <name type="scientific">Nitrospina gracilis (strain 3/211)</name>
    <dbReference type="NCBI Taxonomy" id="1266370"/>
    <lineage>
        <taxon>Bacteria</taxon>
        <taxon>Pseudomonadati</taxon>
        <taxon>Nitrospinota/Tectimicrobiota group</taxon>
        <taxon>Nitrospinota</taxon>
        <taxon>Nitrospinia</taxon>
        <taxon>Nitrospinales</taxon>
        <taxon>Nitrospinaceae</taxon>
        <taxon>Nitrospina</taxon>
    </lineage>
</organism>
<dbReference type="Pfam" id="PF00672">
    <property type="entry name" value="HAMP"/>
    <property type="match status" value="1"/>
</dbReference>
<dbReference type="NCBIfam" id="TIGR00229">
    <property type="entry name" value="sensory_box"/>
    <property type="match status" value="1"/>
</dbReference>
<reference evidence="20 21" key="1">
    <citation type="journal article" date="2013" name="Front. Microbiol.">
        <title>The genome of Nitrospina gracilis illuminates the metabolism and evolution of the major marine nitrite oxidizer.</title>
        <authorList>
            <person name="Luecker S."/>
            <person name="Nowka B."/>
            <person name="Rattei T."/>
            <person name="Spieck E."/>
            <person name="and Daims H."/>
        </authorList>
    </citation>
    <scope>NUCLEOTIDE SEQUENCE [LARGE SCALE GENOMIC DNA]</scope>
    <source>
        <strain evidence="20 21">3/211</strain>
    </source>
</reference>
<feature type="transmembrane region" description="Helical" evidence="14">
    <location>
        <begin position="159"/>
        <end position="179"/>
    </location>
</feature>
<dbReference type="HOGENOM" id="CLU_000445_104_15_0"/>
<dbReference type="Pfam" id="PF17152">
    <property type="entry name" value="CHASE8"/>
    <property type="match status" value="1"/>
</dbReference>
<evidence type="ECO:0000259" key="19">
    <source>
        <dbReference type="PROSITE" id="PS50885"/>
    </source>
</evidence>
<dbReference type="SMART" id="SM00448">
    <property type="entry name" value="REC"/>
    <property type="match status" value="1"/>
</dbReference>
<keyword evidence="6" id="KW-0547">Nucleotide-binding</keyword>
<dbReference type="PANTHER" id="PTHR45339">
    <property type="entry name" value="HYBRID SIGNAL TRANSDUCTION HISTIDINE KINASE J"/>
    <property type="match status" value="1"/>
</dbReference>
<dbReference type="SUPFAM" id="SSF47384">
    <property type="entry name" value="Homodimeric domain of signal transducing histidine kinase"/>
    <property type="match status" value="1"/>
</dbReference>
<dbReference type="PROSITE" id="PS50112">
    <property type="entry name" value="PAS"/>
    <property type="match status" value="1"/>
</dbReference>
<dbReference type="InterPro" id="IPR033417">
    <property type="entry name" value="CHASE8"/>
</dbReference>
<dbReference type="PRINTS" id="PR00344">
    <property type="entry name" value="BCTRLSENSOR"/>
</dbReference>
<feature type="coiled-coil region" evidence="13">
    <location>
        <begin position="228"/>
        <end position="283"/>
    </location>
</feature>
<comment type="caution">
    <text evidence="20">The sequence shown here is derived from an EMBL/GenBank/DDBJ whole genome shotgun (WGS) entry which is preliminary data.</text>
</comment>
<evidence type="ECO:0000256" key="9">
    <source>
        <dbReference type="ARBA" id="ARBA00023012"/>
    </source>
</evidence>
<feature type="domain" description="Histidine kinase" evidence="15">
    <location>
        <begin position="415"/>
        <end position="631"/>
    </location>
</feature>
<dbReference type="PANTHER" id="PTHR45339:SF1">
    <property type="entry name" value="HYBRID SIGNAL TRANSDUCTION HISTIDINE KINASE J"/>
    <property type="match status" value="1"/>
</dbReference>
<dbReference type="Proteomes" id="UP000011704">
    <property type="component" value="Unassembled WGS sequence"/>
</dbReference>
<dbReference type="SMART" id="SM00304">
    <property type="entry name" value="HAMP"/>
    <property type="match status" value="1"/>
</dbReference>
<dbReference type="OrthoDB" id="9792854at2"/>
<dbReference type="Gene3D" id="6.10.340.10">
    <property type="match status" value="1"/>
</dbReference>
<dbReference type="GO" id="GO:0016020">
    <property type="term" value="C:membrane"/>
    <property type="evidence" value="ECO:0007669"/>
    <property type="project" value="UniProtKB-SubCell"/>
</dbReference>
<dbReference type="CDD" id="cd16922">
    <property type="entry name" value="HATPase_EvgS-ArcB-TorS-like"/>
    <property type="match status" value="1"/>
</dbReference>
<feature type="modified residue" description="4-aspartylphosphate" evidence="12">
    <location>
        <position position="705"/>
    </location>
</feature>
<evidence type="ECO:0000256" key="7">
    <source>
        <dbReference type="ARBA" id="ARBA00022777"/>
    </source>
</evidence>
<protein>
    <recommendedName>
        <fullName evidence="3">histidine kinase</fullName>
        <ecNumber evidence="3">2.7.13.3</ecNumber>
    </recommendedName>
</protein>
<proteinExistence type="predicted"/>
<dbReference type="FunFam" id="3.30.565.10:FF:000010">
    <property type="entry name" value="Sensor histidine kinase RcsC"/>
    <property type="match status" value="1"/>
</dbReference>
<dbReference type="GO" id="GO:0000155">
    <property type="term" value="F:phosphorelay sensor kinase activity"/>
    <property type="evidence" value="ECO:0007669"/>
    <property type="project" value="InterPro"/>
</dbReference>
<evidence type="ECO:0000313" key="21">
    <source>
        <dbReference type="Proteomes" id="UP000011704"/>
    </source>
</evidence>
<dbReference type="Pfam" id="PF00512">
    <property type="entry name" value="HisKA"/>
    <property type="match status" value="1"/>
</dbReference>
<evidence type="ECO:0000259" key="15">
    <source>
        <dbReference type="PROSITE" id="PS50109"/>
    </source>
</evidence>
<dbReference type="Gene3D" id="3.30.450.20">
    <property type="entry name" value="PAS domain"/>
    <property type="match status" value="1"/>
</dbReference>
<keyword evidence="14" id="KW-0812">Transmembrane</keyword>
<dbReference type="CDD" id="cd06225">
    <property type="entry name" value="HAMP"/>
    <property type="match status" value="1"/>
</dbReference>
<feature type="domain" description="Response regulatory" evidence="16">
    <location>
        <begin position="656"/>
        <end position="772"/>
    </location>
</feature>
<dbReference type="PROSITE" id="PS50113">
    <property type="entry name" value="PAC"/>
    <property type="match status" value="1"/>
</dbReference>
<evidence type="ECO:0000256" key="12">
    <source>
        <dbReference type="PROSITE-ProRule" id="PRU00169"/>
    </source>
</evidence>
<evidence type="ECO:0000259" key="17">
    <source>
        <dbReference type="PROSITE" id="PS50112"/>
    </source>
</evidence>
<evidence type="ECO:0000259" key="16">
    <source>
        <dbReference type="PROSITE" id="PS50110"/>
    </source>
</evidence>
<evidence type="ECO:0000256" key="8">
    <source>
        <dbReference type="ARBA" id="ARBA00022840"/>
    </source>
</evidence>
<evidence type="ECO:0000256" key="5">
    <source>
        <dbReference type="ARBA" id="ARBA00022679"/>
    </source>
</evidence>
<evidence type="ECO:0000256" key="11">
    <source>
        <dbReference type="ARBA" id="ARBA00023306"/>
    </source>
</evidence>
<feature type="domain" description="HAMP" evidence="19">
    <location>
        <begin position="183"/>
        <end position="236"/>
    </location>
</feature>
<dbReference type="RefSeq" id="WP_005008027.1">
    <property type="nucleotide sequence ID" value="NZ_HG422173.1"/>
</dbReference>
<dbReference type="SUPFAM" id="SSF158472">
    <property type="entry name" value="HAMP domain-like"/>
    <property type="match status" value="1"/>
</dbReference>
<dbReference type="InterPro" id="IPR036097">
    <property type="entry name" value="HisK_dim/P_sf"/>
</dbReference>
<keyword evidence="7 20" id="KW-0418">Kinase</keyword>
<dbReference type="CDD" id="cd00130">
    <property type="entry name" value="PAS"/>
    <property type="match status" value="1"/>
</dbReference>
<keyword evidence="9" id="KW-0902">Two-component regulatory system</keyword>
<dbReference type="CDD" id="cd17546">
    <property type="entry name" value="REC_hyHK_CKI1_RcsC-like"/>
    <property type="match status" value="1"/>
</dbReference>
<keyword evidence="8" id="KW-0067">ATP-binding</keyword>
<evidence type="ECO:0000256" key="6">
    <source>
        <dbReference type="ARBA" id="ARBA00022741"/>
    </source>
</evidence>
<accession>M1YXS5</accession>
<feature type="domain" description="PAS" evidence="17">
    <location>
        <begin position="273"/>
        <end position="319"/>
    </location>
</feature>
<dbReference type="GO" id="GO:0005524">
    <property type="term" value="F:ATP binding"/>
    <property type="evidence" value="ECO:0007669"/>
    <property type="project" value="UniProtKB-KW"/>
</dbReference>
<dbReference type="SMART" id="SM00387">
    <property type="entry name" value="HATPase_c"/>
    <property type="match status" value="1"/>
</dbReference>
<evidence type="ECO:0000313" key="20">
    <source>
        <dbReference type="EMBL" id="CCQ90491.1"/>
    </source>
</evidence>
<keyword evidence="13" id="KW-0175">Coiled coil</keyword>
<dbReference type="InterPro" id="IPR011006">
    <property type="entry name" value="CheY-like_superfamily"/>
</dbReference>
<dbReference type="Pfam" id="PF02518">
    <property type="entry name" value="HATPase_c"/>
    <property type="match status" value="1"/>
</dbReference>
<comment type="catalytic activity">
    <reaction evidence="1">
        <text>ATP + protein L-histidine = ADP + protein N-phospho-L-histidine.</text>
        <dbReference type="EC" id="2.7.13.3"/>
    </reaction>
</comment>
<name>M1YXS5_NITG3</name>
<dbReference type="InParanoid" id="M1YXS5"/>
<dbReference type="InterPro" id="IPR004358">
    <property type="entry name" value="Sig_transdc_His_kin-like_C"/>
</dbReference>
<dbReference type="InterPro" id="IPR036890">
    <property type="entry name" value="HATPase_C_sf"/>
</dbReference>
<dbReference type="STRING" id="1266370.NITGR_290091"/>
<dbReference type="SMART" id="SM00091">
    <property type="entry name" value="PAS"/>
    <property type="match status" value="1"/>
</dbReference>
<dbReference type="EC" id="2.7.13.3" evidence="3"/>
<dbReference type="InterPro" id="IPR003594">
    <property type="entry name" value="HATPase_dom"/>
</dbReference>
<keyword evidence="10 14" id="KW-0472">Membrane</keyword>
<keyword evidence="5 20" id="KW-0808">Transferase</keyword>
<evidence type="ECO:0000256" key="14">
    <source>
        <dbReference type="SAM" id="Phobius"/>
    </source>
</evidence>
<dbReference type="Gene3D" id="1.10.287.130">
    <property type="match status" value="1"/>
</dbReference>
<feature type="domain" description="PAC" evidence="18">
    <location>
        <begin position="344"/>
        <end position="397"/>
    </location>
</feature>
<dbReference type="InterPro" id="IPR013656">
    <property type="entry name" value="PAS_4"/>
</dbReference>